<evidence type="ECO:0000256" key="8">
    <source>
        <dbReference type="ARBA" id="ARBA00052751"/>
    </source>
</evidence>
<keyword evidence="6 13" id="KW-0949">S-adenosyl-L-methionine</keyword>
<comment type="catalytic activity">
    <reaction evidence="8 13">
        <text>7-aminomethyl-7-carbaguanosine(34) in tRNA + S-adenosyl-L-methionine = epoxyqueuosine(34) in tRNA + adenine + L-methionine + 2 H(+)</text>
        <dbReference type="Rhea" id="RHEA:32155"/>
        <dbReference type="Rhea" id="RHEA-COMP:10342"/>
        <dbReference type="Rhea" id="RHEA-COMP:18582"/>
        <dbReference type="ChEBI" id="CHEBI:15378"/>
        <dbReference type="ChEBI" id="CHEBI:16708"/>
        <dbReference type="ChEBI" id="CHEBI:57844"/>
        <dbReference type="ChEBI" id="CHEBI:59789"/>
        <dbReference type="ChEBI" id="CHEBI:82833"/>
        <dbReference type="ChEBI" id="CHEBI:194443"/>
        <dbReference type="EC" id="2.4.99.17"/>
    </reaction>
</comment>
<keyword evidence="5 13" id="KW-0808">Transferase</keyword>
<evidence type="ECO:0000313" key="15">
    <source>
        <dbReference type="EMBL" id="QDH14024.1"/>
    </source>
</evidence>
<evidence type="ECO:0000256" key="3">
    <source>
        <dbReference type="ARBA" id="ARBA00011245"/>
    </source>
</evidence>
<dbReference type="UniPathway" id="UPA00392"/>
<organism evidence="15 16">
    <name type="scientific">Formicincola oecophyllae</name>
    <dbReference type="NCBI Taxonomy" id="2558361"/>
    <lineage>
        <taxon>Bacteria</taxon>
        <taxon>Pseudomonadati</taxon>
        <taxon>Pseudomonadota</taxon>
        <taxon>Alphaproteobacteria</taxon>
        <taxon>Acetobacterales</taxon>
        <taxon>Acetobacteraceae</taxon>
        <taxon>Formicincola</taxon>
    </lineage>
</organism>
<proteinExistence type="inferred from homology"/>
<evidence type="ECO:0000256" key="6">
    <source>
        <dbReference type="ARBA" id="ARBA00022691"/>
    </source>
</evidence>
<dbReference type="SUPFAM" id="SSF111337">
    <property type="entry name" value="QueA-like"/>
    <property type="match status" value="1"/>
</dbReference>
<evidence type="ECO:0000256" key="14">
    <source>
        <dbReference type="SAM" id="MobiDB-lite"/>
    </source>
</evidence>
<name>A0A4Y6U9Y0_9PROT</name>
<dbReference type="EMBL" id="CP038231">
    <property type="protein sequence ID" value="QDH14024.1"/>
    <property type="molecule type" value="Genomic_DNA"/>
</dbReference>
<evidence type="ECO:0000256" key="2">
    <source>
        <dbReference type="ARBA" id="ARBA00004691"/>
    </source>
</evidence>
<keyword evidence="15" id="KW-0328">Glycosyltransferase</keyword>
<dbReference type="OrthoDB" id="9805933at2"/>
<accession>A0A4Y6U9Y0</accession>
<feature type="region of interest" description="Disordered" evidence="14">
    <location>
        <begin position="1"/>
        <end position="21"/>
    </location>
</feature>
<dbReference type="Proteomes" id="UP000318709">
    <property type="component" value="Chromosome"/>
</dbReference>
<evidence type="ECO:0000256" key="13">
    <source>
        <dbReference type="HAMAP-Rule" id="MF_00113"/>
    </source>
</evidence>
<comment type="similarity">
    <text evidence="9 13">Belongs to the QueA family.</text>
</comment>
<comment type="subcellular location">
    <subcellularLocation>
        <location evidence="1 13">Cytoplasm</location>
    </subcellularLocation>
</comment>
<dbReference type="InterPro" id="IPR036100">
    <property type="entry name" value="QueA_sf"/>
</dbReference>
<gene>
    <name evidence="13 15" type="primary">queA</name>
    <name evidence="15" type="ORF">E3E12_07355</name>
</gene>
<comment type="pathway">
    <text evidence="2 13">tRNA modification; tRNA-queuosine biosynthesis.</text>
</comment>
<dbReference type="AlphaFoldDB" id="A0A4Y6U9Y0"/>
<dbReference type="InterPro" id="IPR003699">
    <property type="entry name" value="QueA"/>
</dbReference>
<dbReference type="PANTHER" id="PTHR30307:SF0">
    <property type="entry name" value="S-ADENOSYLMETHIONINE:TRNA RIBOSYLTRANSFERASE-ISOMERASE"/>
    <property type="match status" value="1"/>
</dbReference>
<dbReference type="Pfam" id="PF02547">
    <property type="entry name" value="Queuosine_synth"/>
    <property type="match status" value="1"/>
</dbReference>
<evidence type="ECO:0000256" key="1">
    <source>
        <dbReference type="ARBA" id="ARBA00004496"/>
    </source>
</evidence>
<dbReference type="GO" id="GO:0051075">
    <property type="term" value="F:S-adenosylmethionine:tRNA ribosyltransferase-isomerase activity"/>
    <property type="evidence" value="ECO:0007669"/>
    <property type="project" value="UniProtKB-EC"/>
</dbReference>
<sequence length="367" mass="39486">MVAQRTIPPAPSPQAAGDSMAPFDFDLPKARIALSPARPRDQARLLHVQGGQRTFHHVRDLPGLLRPGDLLIVNDTAVLHAKLAALRVAERGTAHIGLTLDRPLADGSWHVLARNARKLRPGDNLRFEGSTATATVLTNEGDGAATLRFSVEGASFDHFLETCGVLALPPYIDRPNGPTADDERDYTTLFAAHKGAVAAPTAGLHFTPELMAALAERGVERHSVTLHVGAGTFLPVRGALADHKMHSEWGHVSAATANAVNKAHQEGRRVVAVGTTSLRLLESACQPDGTLAPWRGETDIFIKPGYRFRCVDALMTNFHLPRSTLFMLVCAFAGTEPMRAAYSSAIEAGMRFYSYGDACLLEKAPEA</sequence>
<protein>
    <recommendedName>
        <fullName evidence="11 13">S-adenosylmethionine:tRNA ribosyltransferase-isomerase</fullName>
        <ecNumber evidence="10 13">2.4.99.17</ecNumber>
    </recommendedName>
    <alternativeName>
        <fullName evidence="12 13">Queuosine biosynthesis protein QueA</fullName>
    </alternativeName>
</protein>
<keyword evidence="16" id="KW-1185">Reference proteome</keyword>
<keyword evidence="15" id="KW-0413">Isomerase</keyword>
<evidence type="ECO:0000256" key="12">
    <source>
        <dbReference type="ARBA" id="ARBA00076160"/>
    </source>
</evidence>
<evidence type="ECO:0000313" key="16">
    <source>
        <dbReference type="Proteomes" id="UP000318709"/>
    </source>
</evidence>
<evidence type="ECO:0000256" key="9">
    <source>
        <dbReference type="ARBA" id="ARBA00061210"/>
    </source>
</evidence>
<dbReference type="RefSeq" id="WP_141443728.1">
    <property type="nucleotide sequence ID" value="NZ_CP038231.1"/>
</dbReference>
<dbReference type="Gene3D" id="3.40.1780.10">
    <property type="entry name" value="QueA-like"/>
    <property type="match status" value="1"/>
</dbReference>
<dbReference type="NCBIfam" id="NF001140">
    <property type="entry name" value="PRK00147.1"/>
    <property type="match status" value="1"/>
</dbReference>
<reference evidence="15 16" key="1">
    <citation type="submission" date="2019-03" db="EMBL/GenBank/DDBJ databases">
        <title>The complete genome sequence of Swingsia_sp. F3b2 LMG30590(T).</title>
        <authorList>
            <person name="Chua K.-O."/>
            <person name="Chan K.-G."/>
            <person name="See-Too W.-S."/>
        </authorList>
    </citation>
    <scope>NUCLEOTIDE SEQUENCE [LARGE SCALE GENOMIC DNA]</scope>
    <source>
        <strain evidence="15 16">F3b2</strain>
    </source>
</reference>
<evidence type="ECO:0000256" key="4">
    <source>
        <dbReference type="ARBA" id="ARBA00022490"/>
    </source>
</evidence>
<evidence type="ECO:0000256" key="7">
    <source>
        <dbReference type="ARBA" id="ARBA00022785"/>
    </source>
</evidence>
<dbReference type="InterPro" id="IPR042119">
    <property type="entry name" value="QueA_dom2"/>
</dbReference>
<dbReference type="GO" id="GO:0008616">
    <property type="term" value="P:tRNA queuosine(34) biosynthetic process"/>
    <property type="evidence" value="ECO:0007669"/>
    <property type="project" value="UniProtKB-UniRule"/>
</dbReference>
<dbReference type="HAMAP" id="MF_00113">
    <property type="entry name" value="QueA"/>
    <property type="match status" value="1"/>
</dbReference>
<dbReference type="Gene3D" id="2.40.10.240">
    <property type="entry name" value="QueA-like"/>
    <property type="match status" value="1"/>
</dbReference>
<keyword evidence="7 13" id="KW-0671">Queuosine biosynthesis</keyword>
<comment type="subunit">
    <text evidence="3 13">Monomer.</text>
</comment>
<dbReference type="GO" id="GO:0005737">
    <property type="term" value="C:cytoplasm"/>
    <property type="evidence" value="ECO:0007669"/>
    <property type="project" value="UniProtKB-SubCell"/>
</dbReference>
<dbReference type="PANTHER" id="PTHR30307">
    <property type="entry name" value="S-ADENOSYLMETHIONINE:TRNA RIBOSYLTRANSFERASE-ISOMERASE"/>
    <property type="match status" value="1"/>
</dbReference>
<keyword evidence="4 13" id="KW-0963">Cytoplasm</keyword>
<dbReference type="NCBIfam" id="TIGR00113">
    <property type="entry name" value="queA"/>
    <property type="match status" value="1"/>
</dbReference>
<evidence type="ECO:0000256" key="11">
    <source>
        <dbReference type="ARBA" id="ARBA00069325"/>
    </source>
</evidence>
<dbReference type="KEGG" id="swf:E3E12_07355"/>
<dbReference type="EC" id="2.4.99.17" evidence="10 13"/>
<evidence type="ECO:0000256" key="10">
    <source>
        <dbReference type="ARBA" id="ARBA00066503"/>
    </source>
</evidence>
<dbReference type="InterPro" id="IPR042118">
    <property type="entry name" value="QueA_dom1"/>
</dbReference>
<comment type="function">
    <text evidence="13">Transfers and isomerizes the ribose moiety from AdoMet to the 7-aminomethyl group of 7-deazaguanine (preQ1-tRNA) to give epoxyqueuosine (oQ-tRNA).</text>
</comment>
<dbReference type="FunFam" id="3.40.1780.10:FF:000001">
    <property type="entry name" value="S-adenosylmethionine:tRNA ribosyltransferase-isomerase"/>
    <property type="match status" value="1"/>
</dbReference>
<evidence type="ECO:0000256" key="5">
    <source>
        <dbReference type="ARBA" id="ARBA00022679"/>
    </source>
</evidence>